<name>A0AAN4YGU8_ASPOZ</name>
<reference evidence="2" key="1">
    <citation type="submission" date="2023-04" db="EMBL/GenBank/DDBJ databases">
        <title>Aspergillus oryzae NBRC 4228.</title>
        <authorList>
            <person name="Ichikawa N."/>
            <person name="Sato H."/>
            <person name="Tonouchi N."/>
        </authorList>
    </citation>
    <scope>NUCLEOTIDE SEQUENCE</scope>
    <source>
        <strain evidence="2">NBRC 4228</strain>
    </source>
</reference>
<protein>
    <submittedName>
        <fullName evidence="2">Unnamed protein product</fullName>
    </submittedName>
</protein>
<evidence type="ECO:0000313" key="2">
    <source>
        <dbReference type="EMBL" id="GMG28847.1"/>
    </source>
</evidence>
<accession>A0AAN4YGU8</accession>
<gene>
    <name evidence="2" type="ORF">Aory04_000519200</name>
</gene>
<feature type="region of interest" description="Disordered" evidence="1">
    <location>
        <begin position="80"/>
        <end position="112"/>
    </location>
</feature>
<proteinExistence type="predicted"/>
<evidence type="ECO:0000256" key="1">
    <source>
        <dbReference type="SAM" id="MobiDB-lite"/>
    </source>
</evidence>
<evidence type="ECO:0000313" key="3">
    <source>
        <dbReference type="Proteomes" id="UP001165205"/>
    </source>
</evidence>
<sequence length="162" mass="17599">MTLLSNLLTDPSHQHAVSDLTMAQETINLLSKVSSEEPGTYFDYILGVCSELKTAAKKAVSRADQDISQQSMRYLNNTQLSTNETGNPASGHAVPHPSLASPQSGDTDPTRSCAILQSYDMPSVDPTFDLAMNFQWPVAPFWNWGEMMTSTSDGGIDNGQLL</sequence>
<dbReference type="Proteomes" id="UP001165205">
    <property type="component" value="Unassembled WGS sequence"/>
</dbReference>
<organism evidence="2 3">
    <name type="scientific">Aspergillus oryzae</name>
    <name type="common">Yellow koji mold</name>
    <dbReference type="NCBI Taxonomy" id="5062"/>
    <lineage>
        <taxon>Eukaryota</taxon>
        <taxon>Fungi</taxon>
        <taxon>Dikarya</taxon>
        <taxon>Ascomycota</taxon>
        <taxon>Pezizomycotina</taxon>
        <taxon>Eurotiomycetes</taxon>
        <taxon>Eurotiomycetidae</taxon>
        <taxon>Eurotiales</taxon>
        <taxon>Aspergillaceae</taxon>
        <taxon>Aspergillus</taxon>
        <taxon>Aspergillus subgen. Circumdati</taxon>
    </lineage>
</organism>
<dbReference type="AlphaFoldDB" id="A0AAN4YGU8"/>
<dbReference type="EMBL" id="BSYA01000050">
    <property type="protein sequence ID" value="GMG28847.1"/>
    <property type="molecule type" value="Genomic_DNA"/>
</dbReference>
<comment type="caution">
    <text evidence="2">The sequence shown here is derived from an EMBL/GenBank/DDBJ whole genome shotgun (WGS) entry which is preliminary data.</text>
</comment>